<dbReference type="Proteomes" id="UP000054776">
    <property type="component" value="Unassembled WGS sequence"/>
</dbReference>
<keyword evidence="2" id="KW-1185">Reference proteome</keyword>
<reference evidence="1 2" key="1">
    <citation type="submission" date="2015-01" db="EMBL/GenBank/DDBJ databases">
        <title>Evolution of Trichinella species and genotypes.</title>
        <authorList>
            <person name="Korhonen P.K."/>
            <person name="Edoardo P."/>
            <person name="Giuseppe L.R."/>
            <person name="Gasser R.B."/>
        </authorList>
    </citation>
    <scope>NUCLEOTIDE SEQUENCE [LARGE SCALE GENOMIC DNA]</scope>
    <source>
        <strain evidence="1">ISS3</strain>
    </source>
</reference>
<gene>
    <name evidence="1" type="ORF">T01_12013</name>
</gene>
<dbReference type="AlphaFoldDB" id="A0A0V1AVH6"/>
<dbReference type="EMBL" id="JYDH01000195">
    <property type="protein sequence ID" value="KRY28701.1"/>
    <property type="molecule type" value="Genomic_DNA"/>
</dbReference>
<evidence type="ECO:0000313" key="1">
    <source>
        <dbReference type="EMBL" id="KRY28701.1"/>
    </source>
</evidence>
<accession>A0A0V1AVH6</accession>
<dbReference type="InParanoid" id="A0A0V1AVH6"/>
<name>A0A0V1AVH6_TRISP</name>
<comment type="caution">
    <text evidence="1">The sequence shown here is derived from an EMBL/GenBank/DDBJ whole genome shotgun (WGS) entry which is preliminary data.</text>
</comment>
<sequence>MQKLRIAFGQFKRANFKDMTYCVECENENAMKHCSSPHMAQLATRKSHGLDQASRKLCSEGDVRSVLVCSKGVARKIFTYDTHRYYNRKIFLTFEMSYVSCKHLFFA</sequence>
<organism evidence="1 2">
    <name type="scientific">Trichinella spiralis</name>
    <name type="common">Trichina worm</name>
    <dbReference type="NCBI Taxonomy" id="6334"/>
    <lineage>
        <taxon>Eukaryota</taxon>
        <taxon>Metazoa</taxon>
        <taxon>Ecdysozoa</taxon>
        <taxon>Nematoda</taxon>
        <taxon>Enoplea</taxon>
        <taxon>Dorylaimia</taxon>
        <taxon>Trichinellida</taxon>
        <taxon>Trichinellidae</taxon>
        <taxon>Trichinella</taxon>
    </lineage>
</organism>
<evidence type="ECO:0000313" key="2">
    <source>
        <dbReference type="Proteomes" id="UP000054776"/>
    </source>
</evidence>
<protein>
    <submittedName>
        <fullName evidence="1">Uncharacterized protein</fullName>
    </submittedName>
</protein>
<proteinExistence type="predicted"/>